<gene>
    <name evidence="1" type="ORF">QE258_23600</name>
</gene>
<accession>A0ABY8NVI3</accession>
<name>A0ABY8NVI3_9GAMM</name>
<dbReference type="EMBL" id="CP123526">
    <property type="protein sequence ID" value="WGM08418.1"/>
    <property type="molecule type" value="Genomic_DNA"/>
</dbReference>
<geneLocation type="plasmid" evidence="1 2">
    <name>paNv_CAN3</name>
</geneLocation>
<organism evidence="1 2">
    <name type="scientific">Arsenophonus nasoniae</name>
    <name type="common">son-killer infecting Nasonia vitripennis</name>
    <dbReference type="NCBI Taxonomy" id="638"/>
    <lineage>
        <taxon>Bacteria</taxon>
        <taxon>Pseudomonadati</taxon>
        <taxon>Pseudomonadota</taxon>
        <taxon>Gammaproteobacteria</taxon>
        <taxon>Enterobacterales</taxon>
        <taxon>Morganellaceae</taxon>
        <taxon>Arsenophonus</taxon>
    </lineage>
</organism>
<evidence type="ECO:0000313" key="2">
    <source>
        <dbReference type="Proteomes" id="UP001177592"/>
    </source>
</evidence>
<sequence>MALKYIWLVSLTENKSEKPRVIEMSLFFDKPTHTKRNLIKHGWQVDGHNLISPEWWSE</sequence>
<reference evidence="1" key="1">
    <citation type="submission" date="2023-04" db="EMBL/GenBank/DDBJ databases">
        <title>Genome dynamics across the evolutionary transition to endosymbiosis.</title>
        <authorList>
            <person name="Siozios S."/>
            <person name="Nadal-Jimenez P."/>
            <person name="Azagi T."/>
            <person name="Sprong H."/>
            <person name="Frost C.L."/>
            <person name="Parratt S.R."/>
            <person name="Taylor G."/>
            <person name="Brettell L."/>
            <person name="Lew K.C."/>
            <person name="Croft L."/>
            <person name="King K.C."/>
            <person name="Brockhurst M.A."/>
            <person name="Hypsa V."/>
            <person name="Novakova E."/>
            <person name="Darby A.C."/>
            <person name="Hurst G.D.D."/>
        </authorList>
    </citation>
    <scope>NUCLEOTIDE SEQUENCE</scope>
    <source>
        <strain evidence="1">ANv_CAN</strain>
        <plasmid evidence="1">paNv_CAN3</plasmid>
    </source>
</reference>
<keyword evidence="2" id="KW-1185">Reference proteome</keyword>
<proteinExistence type="predicted"/>
<dbReference type="GeneID" id="96879181"/>
<dbReference type="Proteomes" id="UP001177592">
    <property type="component" value="Plasmid paNv_CAN3"/>
</dbReference>
<evidence type="ECO:0000313" key="1">
    <source>
        <dbReference type="EMBL" id="WGM08418.1"/>
    </source>
</evidence>
<dbReference type="RefSeq" id="WP_167876777.1">
    <property type="nucleotide sequence ID" value="NZ_CP038620.1"/>
</dbReference>
<protein>
    <submittedName>
        <fullName evidence="1">Uncharacterized protein</fullName>
    </submittedName>
</protein>
<keyword evidence="1" id="KW-0614">Plasmid</keyword>